<protein>
    <submittedName>
        <fullName evidence="2">Uncharacterized protein</fullName>
    </submittedName>
</protein>
<evidence type="ECO:0000313" key="1">
    <source>
        <dbReference type="Proteomes" id="UP000887577"/>
    </source>
</evidence>
<reference evidence="2" key="1">
    <citation type="submission" date="2022-11" db="UniProtKB">
        <authorList>
            <consortium name="WormBaseParasite"/>
        </authorList>
    </citation>
    <scope>IDENTIFICATION</scope>
</reference>
<name>A0A914Y3M1_9BILA</name>
<organism evidence="1 2">
    <name type="scientific">Panagrolaimus superbus</name>
    <dbReference type="NCBI Taxonomy" id="310955"/>
    <lineage>
        <taxon>Eukaryota</taxon>
        <taxon>Metazoa</taxon>
        <taxon>Ecdysozoa</taxon>
        <taxon>Nematoda</taxon>
        <taxon>Chromadorea</taxon>
        <taxon>Rhabditida</taxon>
        <taxon>Tylenchina</taxon>
        <taxon>Panagrolaimomorpha</taxon>
        <taxon>Panagrolaimoidea</taxon>
        <taxon>Panagrolaimidae</taxon>
        <taxon>Panagrolaimus</taxon>
    </lineage>
</organism>
<dbReference type="AlphaFoldDB" id="A0A914Y3M1"/>
<sequence length="101" mass="11716">MRMLNNASKACIAAFKRNKMDSQEIIGAKSTSSALMHHFLLKYKLLKLLETGSEEQKGILLAALERTKVSMEIWSRLALDESLFKQRFEFKDVKVLQKYYN</sequence>
<proteinExistence type="predicted"/>
<accession>A0A914Y3M1</accession>
<dbReference type="Proteomes" id="UP000887577">
    <property type="component" value="Unplaced"/>
</dbReference>
<evidence type="ECO:0000313" key="2">
    <source>
        <dbReference type="WBParaSite" id="PSU_v2.g14042.t1"/>
    </source>
</evidence>
<keyword evidence="1" id="KW-1185">Reference proteome</keyword>
<dbReference type="WBParaSite" id="PSU_v2.g14042.t1">
    <property type="protein sequence ID" value="PSU_v2.g14042.t1"/>
    <property type="gene ID" value="PSU_v2.g14042"/>
</dbReference>